<protein>
    <submittedName>
        <fullName evidence="8">Proline hydroxylase</fullName>
    </submittedName>
</protein>
<feature type="domain" description="Fe2OG dioxygenase" evidence="7">
    <location>
        <begin position="63"/>
        <end position="177"/>
    </location>
</feature>
<evidence type="ECO:0000259" key="7">
    <source>
        <dbReference type="PROSITE" id="PS51471"/>
    </source>
</evidence>
<proteinExistence type="predicted"/>
<dbReference type="InterPro" id="IPR044862">
    <property type="entry name" value="Pro_4_hyd_alph_FE2OG_OXY"/>
</dbReference>
<keyword evidence="2" id="KW-0479">Metal-binding</keyword>
<dbReference type="KEGG" id="smav:CFF01_09805"/>
<dbReference type="InterPro" id="IPR051559">
    <property type="entry name" value="HIF_prolyl_hydroxylases"/>
</dbReference>
<dbReference type="SMART" id="SM00702">
    <property type="entry name" value="P4Hc"/>
    <property type="match status" value="1"/>
</dbReference>
<dbReference type="InterPro" id="IPR006620">
    <property type="entry name" value="Pro_4_hyd_alph"/>
</dbReference>
<dbReference type="PANTHER" id="PTHR12907">
    <property type="entry name" value="EGL NINE HOMOLOG-RELATED"/>
    <property type="match status" value="1"/>
</dbReference>
<name>A0AAC9U169_9GAMM</name>
<dbReference type="EMBL" id="CP022272">
    <property type="protein sequence ID" value="ASJ98640.1"/>
    <property type="molecule type" value="Genomic_DNA"/>
</dbReference>
<dbReference type="GO" id="GO:0008198">
    <property type="term" value="F:ferrous iron binding"/>
    <property type="evidence" value="ECO:0007669"/>
    <property type="project" value="TreeGrafter"/>
</dbReference>
<dbReference type="Pfam" id="PF13640">
    <property type="entry name" value="2OG-FeII_Oxy_3"/>
    <property type="match status" value="1"/>
</dbReference>
<dbReference type="PROSITE" id="PS51471">
    <property type="entry name" value="FE2OG_OXY"/>
    <property type="match status" value="1"/>
</dbReference>
<reference evidence="8 9" key="1">
    <citation type="submission" date="2017-06" db="EMBL/GenBank/DDBJ databases">
        <title>Complete genome sequence of Shewanella marisflavi EP1 associated with anaerobic 2,4-dinitrotoluene reduction and salt tolerance.</title>
        <authorList>
            <person name="Huang J."/>
        </authorList>
    </citation>
    <scope>NUCLEOTIDE SEQUENCE [LARGE SCALE GENOMIC DNA]</scope>
    <source>
        <strain evidence="8 9">EP1</strain>
    </source>
</reference>
<dbReference type="InterPro" id="IPR005123">
    <property type="entry name" value="Oxoglu/Fe-dep_dioxygenase_dom"/>
</dbReference>
<accession>A0AAC9U169</accession>
<dbReference type="Proteomes" id="UP000198233">
    <property type="component" value="Chromosome"/>
</dbReference>
<dbReference type="AlphaFoldDB" id="A0AAC9U169"/>
<sequence>MHNLLPQPVLQALLDGITALSQEDFKAAAIGRLQEQQVIESIRRDKICWLNESMDFTQDYFAWSEQLRLAVNRYLYLGLFDQEAMLAYYAPGAFYKRHLDAFRGQTNRRLTSILYLNPDWQPSHGGELLMYQGDETKPFQVVEPRFGTMVIFLSELFPHEVSLSHHDRYSLTSWYRINDGMPGH</sequence>
<keyword evidence="6" id="KW-0408">Iron</keyword>
<keyword evidence="4" id="KW-0223">Dioxygenase</keyword>
<dbReference type="GO" id="GO:0071456">
    <property type="term" value="P:cellular response to hypoxia"/>
    <property type="evidence" value="ECO:0007669"/>
    <property type="project" value="TreeGrafter"/>
</dbReference>
<gene>
    <name evidence="8" type="ORF">CFF01_09805</name>
</gene>
<evidence type="ECO:0000256" key="6">
    <source>
        <dbReference type="ARBA" id="ARBA00023004"/>
    </source>
</evidence>
<keyword evidence="5" id="KW-0560">Oxidoreductase</keyword>
<evidence type="ECO:0000313" key="9">
    <source>
        <dbReference type="Proteomes" id="UP000198233"/>
    </source>
</evidence>
<comment type="cofactor">
    <cofactor evidence="1">
        <name>L-ascorbate</name>
        <dbReference type="ChEBI" id="CHEBI:38290"/>
    </cofactor>
</comment>
<keyword evidence="3" id="KW-0847">Vitamin C</keyword>
<evidence type="ECO:0000256" key="4">
    <source>
        <dbReference type="ARBA" id="ARBA00022964"/>
    </source>
</evidence>
<evidence type="ECO:0000256" key="1">
    <source>
        <dbReference type="ARBA" id="ARBA00001961"/>
    </source>
</evidence>
<organism evidence="8 9">
    <name type="scientific">Shewanella marisflavi</name>
    <dbReference type="NCBI Taxonomy" id="260364"/>
    <lineage>
        <taxon>Bacteria</taxon>
        <taxon>Pseudomonadati</taxon>
        <taxon>Pseudomonadota</taxon>
        <taxon>Gammaproteobacteria</taxon>
        <taxon>Alteromonadales</taxon>
        <taxon>Shewanellaceae</taxon>
        <taxon>Shewanella</taxon>
    </lineage>
</organism>
<evidence type="ECO:0000256" key="2">
    <source>
        <dbReference type="ARBA" id="ARBA00022723"/>
    </source>
</evidence>
<evidence type="ECO:0000256" key="3">
    <source>
        <dbReference type="ARBA" id="ARBA00022896"/>
    </source>
</evidence>
<dbReference type="Gene3D" id="2.60.120.620">
    <property type="entry name" value="q2cbj1_9rhob like domain"/>
    <property type="match status" value="1"/>
</dbReference>
<dbReference type="GO" id="GO:0031543">
    <property type="term" value="F:peptidyl-proline dioxygenase activity"/>
    <property type="evidence" value="ECO:0007669"/>
    <property type="project" value="TreeGrafter"/>
</dbReference>
<evidence type="ECO:0000256" key="5">
    <source>
        <dbReference type="ARBA" id="ARBA00023002"/>
    </source>
</evidence>
<dbReference type="GO" id="GO:0031418">
    <property type="term" value="F:L-ascorbic acid binding"/>
    <property type="evidence" value="ECO:0007669"/>
    <property type="project" value="UniProtKB-KW"/>
</dbReference>
<dbReference type="PANTHER" id="PTHR12907:SF26">
    <property type="entry name" value="HIF PROLYL HYDROXYLASE, ISOFORM C"/>
    <property type="match status" value="1"/>
</dbReference>
<evidence type="ECO:0000313" key="8">
    <source>
        <dbReference type="EMBL" id="ASJ98640.1"/>
    </source>
</evidence>